<evidence type="ECO:0000256" key="2">
    <source>
        <dbReference type="SAM" id="MobiDB-lite"/>
    </source>
</evidence>
<evidence type="ECO:0000313" key="3">
    <source>
        <dbReference type="Ensembl" id="ENSCINP00000007133.3"/>
    </source>
</evidence>
<dbReference type="STRING" id="7719.ENSCINP00000007133"/>
<reference evidence="4" key="1">
    <citation type="journal article" date="2002" name="Science">
        <title>The draft genome of Ciona intestinalis: insights into chordate and vertebrate origins.</title>
        <authorList>
            <person name="Dehal P."/>
            <person name="Satou Y."/>
            <person name="Campbell R.K."/>
            <person name="Chapman J."/>
            <person name="Degnan B."/>
            <person name="De Tomaso A."/>
            <person name="Davidson B."/>
            <person name="Di Gregorio A."/>
            <person name="Gelpke M."/>
            <person name="Goodstein D.M."/>
            <person name="Harafuji N."/>
            <person name="Hastings K.E."/>
            <person name="Ho I."/>
            <person name="Hotta K."/>
            <person name="Huang W."/>
            <person name="Kawashima T."/>
            <person name="Lemaire P."/>
            <person name="Martinez D."/>
            <person name="Meinertzhagen I.A."/>
            <person name="Necula S."/>
            <person name="Nonaka M."/>
            <person name="Putnam N."/>
            <person name="Rash S."/>
            <person name="Saiga H."/>
            <person name="Satake M."/>
            <person name="Terry A."/>
            <person name="Yamada L."/>
            <person name="Wang H.G."/>
            <person name="Awazu S."/>
            <person name="Azumi K."/>
            <person name="Boore J."/>
            <person name="Branno M."/>
            <person name="Chin-Bow S."/>
            <person name="DeSantis R."/>
            <person name="Doyle S."/>
            <person name="Francino P."/>
            <person name="Keys D.N."/>
            <person name="Haga S."/>
            <person name="Hayashi H."/>
            <person name="Hino K."/>
            <person name="Imai K.S."/>
            <person name="Inaba K."/>
            <person name="Kano S."/>
            <person name="Kobayashi K."/>
            <person name="Kobayashi M."/>
            <person name="Lee B.I."/>
            <person name="Makabe K.W."/>
            <person name="Manohar C."/>
            <person name="Matassi G."/>
            <person name="Medina M."/>
            <person name="Mochizuki Y."/>
            <person name="Mount S."/>
            <person name="Morishita T."/>
            <person name="Miura S."/>
            <person name="Nakayama A."/>
            <person name="Nishizaka S."/>
            <person name="Nomoto H."/>
            <person name="Ohta F."/>
            <person name="Oishi K."/>
            <person name="Rigoutsos I."/>
            <person name="Sano M."/>
            <person name="Sasaki A."/>
            <person name="Sasakura Y."/>
            <person name="Shoguchi E."/>
            <person name="Shin-i T."/>
            <person name="Spagnuolo A."/>
            <person name="Stainier D."/>
            <person name="Suzuki M.M."/>
            <person name="Tassy O."/>
            <person name="Takatori N."/>
            <person name="Tokuoka M."/>
            <person name="Yagi K."/>
            <person name="Yoshizaki F."/>
            <person name="Wada S."/>
            <person name="Zhang C."/>
            <person name="Hyatt P.D."/>
            <person name="Larimer F."/>
            <person name="Detter C."/>
            <person name="Doggett N."/>
            <person name="Glavina T."/>
            <person name="Hawkins T."/>
            <person name="Richardson P."/>
            <person name="Lucas S."/>
            <person name="Kohara Y."/>
            <person name="Levine M."/>
            <person name="Satoh N."/>
            <person name="Rokhsar D.S."/>
        </authorList>
    </citation>
    <scope>NUCLEOTIDE SEQUENCE [LARGE SCALE GENOMIC DNA]</scope>
</reference>
<dbReference type="InParanoid" id="F6UAF7"/>
<sequence>MGASGSMVGNRDRNIEMNIADEAKSGNTRAMKRHSSQPSGGAIFSSLKPRTRLHEGSIHQSASLKSSGSFDPSSASIIIPSEAVERVRKEYETLKCTKEQEIQALHTKAQKFETENHKLRAEVQALNKQYQKLRLERDAAVENSQETTERAIALEQDREKIQRQFKIFRETKESEIQALLQAKRQLESKFHTMEAHGVATIDDHNYATTSINANAGNNDTPGKTWWAPPPDGDAHSLFGHNPNLQTSYSTSLQEEEHQVNIPGFPHRDAWSVGTLPSNILPISYNTQSYGRSLLKCYISCTPDEISLVKNLLSHPTILDLQSHCLKEGYCL</sequence>
<feature type="region of interest" description="Disordered" evidence="2">
    <location>
        <begin position="22"/>
        <end position="44"/>
    </location>
</feature>
<organism evidence="3 4">
    <name type="scientific">Ciona intestinalis</name>
    <name type="common">Transparent sea squirt</name>
    <name type="synonym">Ascidia intestinalis</name>
    <dbReference type="NCBI Taxonomy" id="7719"/>
    <lineage>
        <taxon>Eukaryota</taxon>
        <taxon>Metazoa</taxon>
        <taxon>Chordata</taxon>
        <taxon>Tunicata</taxon>
        <taxon>Ascidiacea</taxon>
        <taxon>Phlebobranchia</taxon>
        <taxon>Cionidae</taxon>
        <taxon>Ciona</taxon>
    </lineage>
</organism>
<accession>F6UAF7</accession>
<dbReference type="Ensembl" id="ENSCINT00000007133.3">
    <property type="protein sequence ID" value="ENSCINP00000007133.3"/>
    <property type="gene ID" value="ENSCING00000003476.3"/>
</dbReference>
<proteinExistence type="predicted"/>
<evidence type="ECO:0000256" key="1">
    <source>
        <dbReference type="SAM" id="Coils"/>
    </source>
</evidence>
<reference evidence="3" key="2">
    <citation type="submission" date="2025-08" db="UniProtKB">
        <authorList>
            <consortium name="Ensembl"/>
        </authorList>
    </citation>
    <scope>IDENTIFICATION</scope>
</reference>
<feature type="region of interest" description="Disordered" evidence="2">
    <location>
        <begin position="53"/>
        <end position="72"/>
    </location>
</feature>
<dbReference type="AlphaFoldDB" id="F6UAF7"/>
<gene>
    <name evidence="3" type="primary">LOC778709</name>
</gene>
<dbReference type="HOGENOM" id="CLU_875072_0_0_1"/>
<keyword evidence="4" id="KW-1185">Reference proteome</keyword>
<evidence type="ECO:0000313" key="4">
    <source>
        <dbReference type="Proteomes" id="UP000008144"/>
    </source>
</evidence>
<dbReference type="Proteomes" id="UP000008144">
    <property type="component" value="Unassembled WGS sequence"/>
</dbReference>
<protein>
    <submittedName>
        <fullName evidence="3">Uncharacterized protein</fullName>
    </submittedName>
</protein>
<feature type="compositionally biased region" description="Polar residues" evidence="2">
    <location>
        <begin position="58"/>
        <end position="71"/>
    </location>
</feature>
<keyword evidence="1" id="KW-0175">Coiled coil</keyword>
<feature type="coiled-coil region" evidence="1">
    <location>
        <begin position="84"/>
        <end position="189"/>
    </location>
</feature>
<name>F6UAF7_CIOIN</name>
<reference evidence="3" key="3">
    <citation type="submission" date="2025-09" db="UniProtKB">
        <authorList>
            <consortium name="Ensembl"/>
        </authorList>
    </citation>
    <scope>IDENTIFICATION</scope>
</reference>